<dbReference type="AlphaFoldDB" id="A0A494XGF7"/>
<keyword evidence="1" id="KW-0472">Membrane</keyword>
<organism evidence="3 4">
    <name type="scientific">Cohnella endophytica</name>
    <dbReference type="NCBI Taxonomy" id="2419778"/>
    <lineage>
        <taxon>Bacteria</taxon>
        <taxon>Bacillati</taxon>
        <taxon>Bacillota</taxon>
        <taxon>Bacilli</taxon>
        <taxon>Bacillales</taxon>
        <taxon>Paenibacillaceae</taxon>
        <taxon>Cohnella</taxon>
    </lineage>
</organism>
<gene>
    <name evidence="3" type="ORF">D7Z26_20660</name>
</gene>
<sequence length="348" mass="37959">MTTMTTPLPLAGSGNAMPAPVLPSSRRGIRRLLRTALQLFYTLIALSSIIFVALHAYLAWTLSHPPVATFGSNPMLAKSLPYSDVTFPSADNKTQVDGWWIPSTASRSTVVLSHGYGANREELWVPMYDLAERLHNENYNVLMFDYGFASTKHSTPATGGIIESQQLIGAIQYARGQGSDELIVWGFSMGAGTALQAALLGVPVDAMILDSTFIPDSDTIYGNILNWVHIPKYPSLTLVELFFPLMSGVRLEQIPSTRIQDTAYDFPLLLIHGTADDKAPTSISEHIAKSQKNALSQLWVVPGAIHEMIYRTHTAEYVQRTDSFLKQVHAGALAKAHSSDTAQASNSA</sequence>
<feature type="domain" description="AB hydrolase-1" evidence="2">
    <location>
        <begin position="110"/>
        <end position="234"/>
    </location>
</feature>
<keyword evidence="1" id="KW-1133">Transmembrane helix</keyword>
<dbReference type="EMBL" id="RBZM01000009">
    <property type="protein sequence ID" value="RKP48791.1"/>
    <property type="molecule type" value="Genomic_DNA"/>
</dbReference>
<feature type="transmembrane region" description="Helical" evidence="1">
    <location>
        <begin position="36"/>
        <end position="60"/>
    </location>
</feature>
<protein>
    <submittedName>
        <fullName evidence="3">Alpha/beta hydrolase</fullName>
    </submittedName>
</protein>
<dbReference type="Gene3D" id="3.40.50.1820">
    <property type="entry name" value="alpha/beta hydrolase"/>
    <property type="match status" value="1"/>
</dbReference>
<comment type="caution">
    <text evidence="3">The sequence shown here is derived from an EMBL/GenBank/DDBJ whole genome shotgun (WGS) entry which is preliminary data.</text>
</comment>
<evidence type="ECO:0000256" key="1">
    <source>
        <dbReference type="SAM" id="Phobius"/>
    </source>
</evidence>
<evidence type="ECO:0000313" key="4">
    <source>
        <dbReference type="Proteomes" id="UP000282076"/>
    </source>
</evidence>
<dbReference type="PANTHER" id="PTHR12277">
    <property type="entry name" value="ALPHA/BETA HYDROLASE DOMAIN-CONTAINING PROTEIN"/>
    <property type="match status" value="1"/>
</dbReference>
<keyword evidence="4" id="KW-1185">Reference proteome</keyword>
<dbReference type="InterPro" id="IPR029058">
    <property type="entry name" value="AB_hydrolase_fold"/>
</dbReference>
<dbReference type="OrthoDB" id="9776685at2"/>
<evidence type="ECO:0000313" key="3">
    <source>
        <dbReference type="EMBL" id="RKP48791.1"/>
    </source>
</evidence>
<dbReference type="GO" id="GO:0016787">
    <property type="term" value="F:hydrolase activity"/>
    <property type="evidence" value="ECO:0007669"/>
    <property type="project" value="UniProtKB-KW"/>
</dbReference>
<dbReference type="Proteomes" id="UP000282076">
    <property type="component" value="Unassembled WGS sequence"/>
</dbReference>
<dbReference type="Pfam" id="PF12697">
    <property type="entry name" value="Abhydrolase_6"/>
    <property type="match status" value="1"/>
</dbReference>
<name>A0A494XGF7_9BACL</name>
<dbReference type="InterPro" id="IPR000073">
    <property type="entry name" value="AB_hydrolase_1"/>
</dbReference>
<proteinExistence type="predicted"/>
<dbReference type="SUPFAM" id="SSF53474">
    <property type="entry name" value="alpha/beta-Hydrolases"/>
    <property type="match status" value="1"/>
</dbReference>
<dbReference type="PANTHER" id="PTHR12277:SF81">
    <property type="entry name" value="PROTEIN ABHD13"/>
    <property type="match status" value="1"/>
</dbReference>
<keyword evidence="3" id="KW-0378">Hydrolase</keyword>
<reference evidence="3 4" key="1">
    <citation type="submission" date="2018-10" db="EMBL/GenBank/DDBJ databases">
        <title>Cohnella sp. M2MS4P-1, whole genome shotgun sequence.</title>
        <authorList>
            <person name="Tuo L."/>
        </authorList>
    </citation>
    <scope>NUCLEOTIDE SEQUENCE [LARGE SCALE GENOMIC DNA]</scope>
    <source>
        <strain evidence="3 4">M2MS4P-1</strain>
    </source>
</reference>
<dbReference type="RefSeq" id="WP_120978929.1">
    <property type="nucleotide sequence ID" value="NZ_RBZM01000009.1"/>
</dbReference>
<evidence type="ECO:0000259" key="2">
    <source>
        <dbReference type="Pfam" id="PF12697"/>
    </source>
</evidence>
<keyword evidence="1" id="KW-0812">Transmembrane</keyword>
<accession>A0A494XGF7</accession>